<organism evidence="3 4">
    <name type="scientific">Truncatella angustata</name>
    <dbReference type="NCBI Taxonomy" id="152316"/>
    <lineage>
        <taxon>Eukaryota</taxon>
        <taxon>Fungi</taxon>
        <taxon>Dikarya</taxon>
        <taxon>Ascomycota</taxon>
        <taxon>Pezizomycotina</taxon>
        <taxon>Sordariomycetes</taxon>
        <taxon>Xylariomycetidae</taxon>
        <taxon>Amphisphaeriales</taxon>
        <taxon>Sporocadaceae</taxon>
        <taxon>Truncatella</taxon>
    </lineage>
</organism>
<proteinExistence type="predicted"/>
<gene>
    <name evidence="3" type="ORF">BKA67DRAFT_583651</name>
</gene>
<keyword evidence="2" id="KW-0812">Transmembrane</keyword>
<sequence>MAPHLMSKREDAFGSSNSITKSPWILVAIILSALVIAMIIVFVVLYFLRKKRLAEANQQLPVIGDRLQTTGRRRKISAADRKQAEEMERSLMIRKSLASRSTFSTIGSRDSQVLHSARSSSILNHNPFETADETGDSEAKDDWKEWEVRAQTERRHSRLEELAMGGGRTQHPALSRELQDLPIPRQARVAFPSGDAKGPREKLPLPPLHSPPPPPYQGTSRRPNAINREWV</sequence>
<feature type="region of interest" description="Disordered" evidence="1">
    <location>
        <begin position="124"/>
        <end position="143"/>
    </location>
</feature>
<reference evidence="3" key="1">
    <citation type="journal article" date="2021" name="Nat. Commun.">
        <title>Genetic determinants of endophytism in the Arabidopsis root mycobiome.</title>
        <authorList>
            <person name="Mesny F."/>
            <person name="Miyauchi S."/>
            <person name="Thiergart T."/>
            <person name="Pickel B."/>
            <person name="Atanasova L."/>
            <person name="Karlsson M."/>
            <person name="Huettel B."/>
            <person name="Barry K.W."/>
            <person name="Haridas S."/>
            <person name="Chen C."/>
            <person name="Bauer D."/>
            <person name="Andreopoulos W."/>
            <person name="Pangilinan J."/>
            <person name="LaButti K."/>
            <person name="Riley R."/>
            <person name="Lipzen A."/>
            <person name="Clum A."/>
            <person name="Drula E."/>
            <person name="Henrissat B."/>
            <person name="Kohler A."/>
            <person name="Grigoriev I.V."/>
            <person name="Martin F.M."/>
            <person name="Hacquard S."/>
        </authorList>
    </citation>
    <scope>NUCLEOTIDE SEQUENCE</scope>
    <source>
        <strain evidence="3">MPI-SDFR-AT-0073</strain>
    </source>
</reference>
<dbReference type="RefSeq" id="XP_045952762.1">
    <property type="nucleotide sequence ID" value="XM_046104092.1"/>
</dbReference>
<comment type="caution">
    <text evidence="3">The sequence shown here is derived from an EMBL/GenBank/DDBJ whole genome shotgun (WGS) entry which is preliminary data.</text>
</comment>
<feature type="compositionally biased region" description="Pro residues" evidence="1">
    <location>
        <begin position="204"/>
        <end position="216"/>
    </location>
</feature>
<evidence type="ECO:0000256" key="2">
    <source>
        <dbReference type="SAM" id="Phobius"/>
    </source>
</evidence>
<evidence type="ECO:0000256" key="1">
    <source>
        <dbReference type="SAM" id="MobiDB-lite"/>
    </source>
</evidence>
<evidence type="ECO:0000313" key="4">
    <source>
        <dbReference type="Proteomes" id="UP000758603"/>
    </source>
</evidence>
<dbReference type="OrthoDB" id="5222624at2759"/>
<evidence type="ECO:0000313" key="3">
    <source>
        <dbReference type="EMBL" id="KAH6646248.1"/>
    </source>
</evidence>
<keyword evidence="2" id="KW-1133">Transmembrane helix</keyword>
<dbReference type="EMBL" id="JAGPXC010000010">
    <property type="protein sequence ID" value="KAH6646248.1"/>
    <property type="molecule type" value="Genomic_DNA"/>
</dbReference>
<keyword evidence="2" id="KW-0472">Membrane</keyword>
<name>A0A9P8RHR6_9PEZI</name>
<dbReference type="Proteomes" id="UP000758603">
    <property type="component" value="Unassembled WGS sequence"/>
</dbReference>
<protein>
    <submittedName>
        <fullName evidence="3">Uncharacterized protein</fullName>
    </submittedName>
</protein>
<keyword evidence="4" id="KW-1185">Reference proteome</keyword>
<feature type="region of interest" description="Disordered" evidence="1">
    <location>
        <begin position="162"/>
        <end position="231"/>
    </location>
</feature>
<dbReference type="GeneID" id="70132983"/>
<accession>A0A9P8RHR6</accession>
<feature type="transmembrane region" description="Helical" evidence="2">
    <location>
        <begin position="24"/>
        <end position="48"/>
    </location>
</feature>
<dbReference type="AlphaFoldDB" id="A0A9P8RHR6"/>